<dbReference type="PANTHER" id="PTHR42905:SF5">
    <property type="entry name" value="CARBOXYVINYL-CARBOXYPHOSPHONATE PHOSPHORYLMUTASE, CHLOROPLASTIC"/>
    <property type="match status" value="1"/>
</dbReference>
<evidence type="ECO:0000313" key="3">
    <source>
        <dbReference type="Proteomes" id="UP000886595"/>
    </source>
</evidence>
<sequence length="542" mass="58302">MSLLMAVKPTSLCNTLNLTASPRSPRTNPRAARLVNPTARIQTRIHRLIQEQGSILMPGCYDALSAAIVQQTGFSAGFISGYALSASLLGKPDFGLLTPPEMAATARSVCASAPNIPIIADADTGGGNALNVQRTVKDLIAAGAAGCFLEVKAISLCCHMRGKQVISAEEHAAKIASARDAIGDSDFFLVARTDARATSAKSGLEDAIARVNLYMEAGADASFVEAPRDDDELKEIGKRTKGFRVCNMIEGGVTPLHTPEELKEMGFHLIVHPLTALYASARALVDVLKTLKENGTTRGHLEKMATFEEFNSLVDLESWFELEAHTGGGNALNVQRTVKDLIAAGAAGCFLEDQAWPKKCGHMRGKQVISAEEHAAKIASARDAIGDSDFFLVARTDARATSAKSGLEDAIARVNLYMEAGADASFVEAPRDDDELKEIGKRTKGFRVCNMIEGGVTPLHTPEELKEMGFHLIVHPLTALYASARALVDVLKTLKENGTTRGHLEKMATFEEFNSLVDLESWFELEARYSNLRNALGTTTKS</sequence>
<dbReference type="PROSITE" id="PS00161">
    <property type="entry name" value="ISOCITRATE_LYASE"/>
    <property type="match status" value="1"/>
</dbReference>
<evidence type="ECO:0000256" key="1">
    <source>
        <dbReference type="ARBA" id="ARBA00061405"/>
    </source>
</evidence>
<dbReference type="InterPro" id="IPR040442">
    <property type="entry name" value="Pyrv_kinase-like_dom_sf"/>
</dbReference>
<protein>
    <recommendedName>
        <fullName evidence="4">Isocitrate lyase</fullName>
    </recommendedName>
</protein>
<dbReference type="AlphaFoldDB" id="A0A8X7PPU4"/>
<reference evidence="2 3" key="1">
    <citation type="submission" date="2020-02" db="EMBL/GenBank/DDBJ databases">
        <authorList>
            <person name="Ma Q."/>
            <person name="Huang Y."/>
            <person name="Song X."/>
            <person name="Pei D."/>
        </authorList>
    </citation>
    <scope>NUCLEOTIDE SEQUENCE [LARGE SCALE GENOMIC DNA]</scope>
    <source>
        <strain evidence="2">Sxm20200214</strain>
        <tissue evidence="2">Leaf</tissue>
    </source>
</reference>
<dbReference type="Proteomes" id="UP000886595">
    <property type="component" value="Unassembled WGS sequence"/>
</dbReference>
<comment type="caution">
    <text evidence="2">The sequence shown here is derived from an EMBL/GenBank/DDBJ whole genome shotgun (WGS) entry which is preliminary data.</text>
</comment>
<dbReference type="SUPFAM" id="SSF51621">
    <property type="entry name" value="Phosphoenolpyruvate/pyruvate domain"/>
    <property type="match status" value="2"/>
</dbReference>
<dbReference type="Pfam" id="PF13714">
    <property type="entry name" value="PEP_mutase"/>
    <property type="match status" value="2"/>
</dbReference>
<dbReference type="InterPro" id="IPR015813">
    <property type="entry name" value="Pyrv/PenolPyrv_kinase-like_dom"/>
</dbReference>
<gene>
    <name evidence="2" type="ORF">Bca52824_084674</name>
</gene>
<dbReference type="GO" id="GO:0016833">
    <property type="term" value="F:oxo-acid-lyase activity"/>
    <property type="evidence" value="ECO:0007669"/>
    <property type="project" value="UniProtKB-ARBA"/>
</dbReference>
<accession>A0A8X7PPU4</accession>
<evidence type="ECO:0000313" key="2">
    <source>
        <dbReference type="EMBL" id="KAG2254538.1"/>
    </source>
</evidence>
<dbReference type="CDD" id="cd00377">
    <property type="entry name" value="ICL_PEPM"/>
    <property type="match status" value="2"/>
</dbReference>
<name>A0A8X7PPU4_BRACI</name>
<keyword evidence="3" id="KW-1185">Reference proteome</keyword>
<evidence type="ECO:0008006" key="4">
    <source>
        <dbReference type="Google" id="ProtNLM"/>
    </source>
</evidence>
<dbReference type="InterPro" id="IPR039556">
    <property type="entry name" value="ICL/PEPM"/>
</dbReference>
<comment type="similarity">
    <text evidence="1">Belongs to the isocitrate lyase/PEP mutase superfamily.</text>
</comment>
<dbReference type="Gene3D" id="3.20.20.60">
    <property type="entry name" value="Phosphoenolpyruvate-binding domains"/>
    <property type="match status" value="2"/>
</dbReference>
<dbReference type="InterPro" id="IPR018523">
    <property type="entry name" value="Isocitrate_lyase_ph_CS"/>
</dbReference>
<proteinExistence type="inferred from homology"/>
<organism evidence="2 3">
    <name type="scientific">Brassica carinata</name>
    <name type="common">Ethiopian mustard</name>
    <name type="synonym">Abyssinian cabbage</name>
    <dbReference type="NCBI Taxonomy" id="52824"/>
    <lineage>
        <taxon>Eukaryota</taxon>
        <taxon>Viridiplantae</taxon>
        <taxon>Streptophyta</taxon>
        <taxon>Embryophyta</taxon>
        <taxon>Tracheophyta</taxon>
        <taxon>Spermatophyta</taxon>
        <taxon>Magnoliopsida</taxon>
        <taxon>eudicotyledons</taxon>
        <taxon>Gunneridae</taxon>
        <taxon>Pentapetalae</taxon>
        <taxon>rosids</taxon>
        <taxon>malvids</taxon>
        <taxon>Brassicales</taxon>
        <taxon>Brassicaceae</taxon>
        <taxon>Brassiceae</taxon>
        <taxon>Brassica</taxon>
    </lineage>
</organism>
<dbReference type="OrthoDB" id="429143at2759"/>
<dbReference type="PANTHER" id="PTHR42905">
    <property type="entry name" value="PHOSPHOENOLPYRUVATE CARBOXYLASE"/>
    <property type="match status" value="1"/>
</dbReference>
<dbReference type="FunFam" id="3.20.20.60:FF:000009">
    <property type="entry name" value="2-methylisocitrate lyase"/>
    <property type="match status" value="1"/>
</dbReference>
<dbReference type="EMBL" id="JAAMPC010000016">
    <property type="protein sequence ID" value="KAG2254538.1"/>
    <property type="molecule type" value="Genomic_DNA"/>
</dbReference>